<keyword evidence="4" id="KW-0812">Transmembrane</keyword>
<dbReference type="PROSITE" id="PS01124">
    <property type="entry name" value="HTH_ARAC_FAMILY_2"/>
    <property type="match status" value="1"/>
</dbReference>
<dbReference type="InterPro" id="IPR018060">
    <property type="entry name" value="HTH_AraC"/>
</dbReference>
<feature type="domain" description="HTH araC/xylS-type" evidence="5">
    <location>
        <begin position="646"/>
        <end position="745"/>
    </location>
</feature>
<evidence type="ECO:0000256" key="1">
    <source>
        <dbReference type="ARBA" id="ARBA00023015"/>
    </source>
</evidence>
<evidence type="ECO:0000313" key="6">
    <source>
        <dbReference type="EMBL" id="GBG07116.1"/>
    </source>
</evidence>
<proteinExistence type="predicted"/>
<gene>
    <name evidence="6" type="ORF">PAT3040_01664</name>
</gene>
<name>A0A2R5EKG1_9BACL</name>
<dbReference type="InterPro" id="IPR020449">
    <property type="entry name" value="Tscrpt_reg_AraC-type_HTH"/>
</dbReference>
<dbReference type="GO" id="GO:0004806">
    <property type="term" value="F:triacylglycerol lipase activity"/>
    <property type="evidence" value="ECO:0007669"/>
    <property type="project" value="InterPro"/>
</dbReference>
<protein>
    <recommendedName>
        <fullName evidence="5">HTH araC/xylS-type domain-containing protein</fullName>
    </recommendedName>
</protein>
<dbReference type="PROSITE" id="PS00041">
    <property type="entry name" value="HTH_ARAC_FAMILY_1"/>
    <property type="match status" value="1"/>
</dbReference>
<comment type="caution">
    <text evidence="6">The sequence shown here is derived from an EMBL/GenBank/DDBJ whole genome shotgun (WGS) entry which is preliminary data.</text>
</comment>
<feature type="transmembrane region" description="Helical" evidence="4">
    <location>
        <begin position="269"/>
        <end position="291"/>
    </location>
</feature>
<dbReference type="PRINTS" id="PR00032">
    <property type="entry name" value="HTHARAC"/>
</dbReference>
<sequence length="759" mass="87881">MKRTWYTKLLFSYLPVFFIVISLLVTIFVFSVAEITKSAAKAMDQGSAQHVLQMVDNALDNTEYQFLRMLDSNLTSSRELQSFFTASKDDVLKSTVVPAKRLTDFAVENALIDSIYMVRWSDHKVISNDTSTTLDEFEDKSLVEAYQGAANYGSWSGQRQYRTFKNQNPKNVVSLVRPYPVLNGDQGLVVININVNKILNLVQDIAGSKIVSVQLADQNNQIFEGITTHSDAPNNTMVQDTNAKVVSEKTGWQLHTEMRGNRYLQYTSILMYMLWIVGIAAVIGSALYITYISRKNYKPILKLTEQIEHYATKRAKHLFNRADKDEFSYIESALDKMIEETDDFIQQREEHLKHKKKLSLKALLDGQFEAVSKGLPEIEQLFGWSLRACEHTIIVAEIDKYADFQKQYSRRDQSLHKFVIMNVFNEVMGEHRLESEGDWALPNLWVAVVNKSDQNEHAIREAVEKILTWINEQLNFTITFGMGEAAERVEHIQHAYERSLEVLQYKSSLGGGRLIGYWDMPNPDDLNPVANMIQVQQLATQFKRQDAEWRTTYHDLIGKLKEQLLIKEDTWYLLNYLIYQLSADIYTLSSDYRKIWDQELLPRIHAVLNEADTLQEVEEQLFSLMERAEQEFMKLRSDRTYSATMQNVKQFIEEHHADSQLSLNFLSASFQLSPKYLSHLFKEETGEKFVDYLTEVRISHAQKLLHSTDHSIQSIAERVGYNHAFSFIRAFKKTIGFTPGDYRKSFQENEQRTVDMKIT</sequence>
<keyword evidence="2" id="KW-0238">DNA-binding</keyword>
<accession>A0A2R5EKG1</accession>
<dbReference type="GO" id="GO:0003700">
    <property type="term" value="F:DNA-binding transcription factor activity"/>
    <property type="evidence" value="ECO:0007669"/>
    <property type="project" value="InterPro"/>
</dbReference>
<dbReference type="Gene3D" id="1.10.10.60">
    <property type="entry name" value="Homeodomain-like"/>
    <property type="match status" value="2"/>
</dbReference>
<dbReference type="AlphaFoldDB" id="A0A2R5EKG1"/>
<organism evidence="6 7">
    <name type="scientific">Paenibacillus agaridevorans</name>
    <dbReference type="NCBI Taxonomy" id="171404"/>
    <lineage>
        <taxon>Bacteria</taxon>
        <taxon>Bacillati</taxon>
        <taxon>Bacillota</taxon>
        <taxon>Bacilli</taxon>
        <taxon>Bacillales</taxon>
        <taxon>Paenibacillaceae</taxon>
        <taxon>Paenibacillus</taxon>
    </lineage>
</organism>
<evidence type="ECO:0000259" key="5">
    <source>
        <dbReference type="PROSITE" id="PS01124"/>
    </source>
</evidence>
<dbReference type="Pfam" id="PF12833">
    <property type="entry name" value="HTH_18"/>
    <property type="match status" value="1"/>
</dbReference>
<dbReference type="EMBL" id="BDQX01000077">
    <property type="protein sequence ID" value="GBG07116.1"/>
    <property type="molecule type" value="Genomic_DNA"/>
</dbReference>
<keyword evidence="4" id="KW-1133">Transmembrane helix</keyword>
<dbReference type="PANTHER" id="PTHR43280:SF28">
    <property type="entry name" value="HTH-TYPE TRANSCRIPTIONAL ACTIVATOR RHAS"/>
    <property type="match status" value="1"/>
</dbReference>
<dbReference type="SMART" id="SM00342">
    <property type="entry name" value="HTH_ARAC"/>
    <property type="match status" value="1"/>
</dbReference>
<dbReference type="Proteomes" id="UP000245202">
    <property type="component" value="Unassembled WGS sequence"/>
</dbReference>
<keyword evidence="4" id="KW-0472">Membrane</keyword>
<dbReference type="Gene3D" id="6.10.340.10">
    <property type="match status" value="1"/>
</dbReference>
<dbReference type="InterPro" id="IPR018062">
    <property type="entry name" value="HTH_AraC-typ_CS"/>
</dbReference>
<keyword evidence="1" id="KW-0805">Transcription regulation</keyword>
<dbReference type="GO" id="GO:0006629">
    <property type="term" value="P:lipid metabolic process"/>
    <property type="evidence" value="ECO:0007669"/>
    <property type="project" value="InterPro"/>
</dbReference>
<feature type="transmembrane region" description="Helical" evidence="4">
    <location>
        <begin position="12"/>
        <end position="33"/>
    </location>
</feature>
<dbReference type="InterPro" id="IPR009057">
    <property type="entry name" value="Homeodomain-like_sf"/>
</dbReference>
<evidence type="ECO:0000256" key="3">
    <source>
        <dbReference type="ARBA" id="ARBA00023163"/>
    </source>
</evidence>
<evidence type="ECO:0000256" key="2">
    <source>
        <dbReference type="ARBA" id="ARBA00023125"/>
    </source>
</evidence>
<evidence type="ECO:0000313" key="7">
    <source>
        <dbReference type="Proteomes" id="UP000245202"/>
    </source>
</evidence>
<keyword evidence="3" id="KW-0804">Transcription</keyword>
<reference evidence="6 7" key="1">
    <citation type="submission" date="2017-08" db="EMBL/GenBank/DDBJ databases">
        <title>Substantial Increase in Enzyme Production by Combined Drug-Resistance Mutations in Paenibacillus agaridevorans.</title>
        <authorList>
            <person name="Tanaka Y."/>
            <person name="Funane K."/>
            <person name="Hosaka T."/>
            <person name="Shiwa Y."/>
            <person name="Fujita N."/>
            <person name="Miyazaki T."/>
            <person name="Yoshikawa H."/>
            <person name="Murakami K."/>
            <person name="Kasahara K."/>
            <person name="Inaoka T."/>
            <person name="Hiraga Y."/>
            <person name="Ochi K."/>
        </authorList>
    </citation>
    <scope>NUCLEOTIDE SEQUENCE [LARGE SCALE GENOMIC DNA]</scope>
    <source>
        <strain evidence="6 7">T-3040</strain>
    </source>
</reference>
<dbReference type="SUPFAM" id="SSF46689">
    <property type="entry name" value="Homeodomain-like"/>
    <property type="match status" value="1"/>
</dbReference>
<dbReference type="PANTHER" id="PTHR43280">
    <property type="entry name" value="ARAC-FAMILY TRANSCRIPTIONAL REGULATOR"/>
    <property type="match status" value="1"/>
</dbReference>
<evidence type="ECO:0000256" key="4">
    <source>
        <dbReference type="SAM" id="Phobius"/>
    </source>
</evidence>
<dbReference type="GO" id="GO:0043565">
    <property type="term" value="F:sequence-specific DNA binding"/>
    <property type="evidence" value="ECO:0007669"/>
    <property type="project" value="InterPro"/>
</dbReference>
<keyword evidence="7" id="KW-1185">Reference proteome</keyword>